<feature type="region of interest" description="Disordered" evidence="4">
    <location>
        <begin position="21"/>
        <end position="87"/>
    </location>
</feature>
<dbReference type="SMART" id="SM00560">
    <property type="entry name" value="LamGL"/>
    <property type="match status" value="1"/>
</dbReference>
<name>A0ABY5ARC2_9CYAN</name>
<evidence type="ECO:0000256" key="3">
    <source>
        <dbReference type="PROSITE-ProRule" id="PRU00339"/>
    </source>
</evidence>
<reference evidence="6" key="1">
    <citation type="submission" date="2022-06" db="EMBL/GenBank/DDBJ databases">
        <title>Genome sequence of Phormidium yuhuli AB48 isolated from an industrial photobioreactor environment.</title>
        <authorList>
            <person name="Qiu Y."/>
            <person name="Noonan A.J.C."/>
            <person name="Dofher K."/>
            <person name="Koch M."/>
            <person name="Kieft B."/>
            <person name="Lin X."/>
            <person name="Ziels R.M."/>
            <person name="Hallam S.J."/>
        </authorList>
    </citation>
    <scope>NUCLEOTIDE SEQUENCE</scope>
    <source>
        <strain evidence="6">AB48</strain>
    </source>
</reference>
<feature type="repeat" description="TPR" evidence="3">
    <location>
        <begin position="280"/>
        <end position="313"/>
    </location>
</feature>
<feature type="repeat" description="TPR" evidence="3">
    <location>
        <begin position="314"/>
        <end position="347"/>
    </location>
</feature>
<dbReference type="InterPro" id="IPR029044">
    <property type="entry name" value="Nucleotide-diphossugar_trans"/>
</dbReference>
<gene>
    <name evidence="6" type="ORF">NEA10_03300</name>
</gene>
<feature type="compositionally biased region" description="Basic and acidic residues" evidence="4">
    <location>
        <begin position="59"/>
        <end position="73"/>
    </location>
</feature>
<accession>A0ABY5ARC2</accession>
<dbReference type="PANTHER" id="PTHR44366">
    <property type="entry name" value="UDP-N-ACETYLGLUCOSAMINE--PEPTIDE N-ACETYLGLUCOSAMINYLTRANSFERASE 110 KDA SUBUNIT"/>
    <property type="match status" value="1"/>
</dbReference>
<feature type="compositionally biased region" description="Polar residues" evidence="4">
    <location>
        <begin position="74"/>
        <end position="87"/>
    </location>
</feature>
<dbReference type="PANTHER" id="PTHR44366:SF1">
    <property type="entry name" value="UDP-N-ACETYLGLUCOSAMINE--PEPTIDE N-ACETYLGLUCOSAMINYLTRANSFERASE 110 KDA SUBUNIT"/>
    <property type="match status" value="1"/>
</dbReference>
<keyword evidence="1" id="KW-0732">Signal</keyword>
<dbReference type="Pfam" id="PF00535">
    <property type="entry name" value="Glycos_transf_2"/>
    <property type="match status" value="1"/>
</dbReference>
<dbReference type="InterPro" id="IPR013320">
    <property type="entry name" value="ConA-like_dom_sf"/>
</dbReference>
<feature type="repeat" description="TPR" evidence="3">
    <location>
        <begin position="176"/>
        <end position="209"/>
    </location>
</feature>
<dbReference type="SMART" id="SM00028">
    <property type="entry name" value="TPR"/>
    <property type="match status" value="16"/>
</dbReference>
<evidence type="ECO:0000313" key="6">
    <source>
        <dbReference type="EMBL" id="USR91768.1"/>
    </source>
</evidence>
<feature type="region of interest" description="Disordered" evidence="4">
    <location>
        <begin position="116"/>
        <end position="135"/>
    </location>
</feature>
<dbReference type="RefSeq" id="WP_252663798.1">
    <property type="nucleotide sequence ID" value="NZ_CP098611.1"/>
</dbReference>
<evidence type="ECO:0000256" key="2">
    <source>
        <dbReference type="ARBA" id="ARBA00023157"/>
    </source>
</evidence>
<dbReference type="InterPro" id="IPR011990">
    <property type="entry name" value="TPR-like_helical_dom_sf"/>
</dbReference>
<feature type="domain" description="LamG-like jellyroll fold" evidence="5">
    <location>
        <begin position="749"/>
        <end position="887"/>
    </location>
</feature>
<evidence type="ECO:0000259" key="5">
    <source>
        <dbReference type="SMART" id="SM00560"/>
    </source>
</evidence>
<protein>
    <submittedName>
        <fullName evidence="6">Tetratricopeptide repeat protein</fullName>
    </submittedName>
</protein>
<dbReference type="CDD" id="cd00761">
    <property type="entry name" value="Glyco_tranf_GTA_type"/>
    <property type="match status" value="1"/>
</dbReference>
<dbReference type="SUPFAM" id="SSF53448">
    <property type="entry name" value="Nucleotide-diphospho-sugar transferases"/>
    <property type="match status" value="1"/>
</dbReference>
<dbReference type="EMBL" id="CP098611">
    <property type="protein sequence ID" value="USR91768.1"/>
    <property type="molecule type" value="Genomic_DNA"/>
</dbReference>
<feature type="repeat" description="TPR" evidence="3">
    <location>
        <begin position="210"/>
        <end position="243"/>
    </location>
</feature>
<dbReference type="PROSITE" id="PS50293">
    <property type="entry name" value="TPR_REGION"/>
    <property type="match status" value="2"/>
</dbReference>
<dbReference type="Gene3D" id="1.25.40.10">
    <property type="entry name" value="Tetratricopeptide repeat domain"/>
    <property type="match status" value="5"/>
</dbReference>
<evidence type="ECO:0000256" key="1">
    <source>
        <dbReference type="ARBA" id="ARBA00022729"/>
    </source>
</evidence>
<dbReference type="Gene3D" id="2.60.120.200">
    <property type="match status" value="1"/>
</dbReference>
<dbReference type="SUPFAM" id="SSF48452">
    <property type="entry name" value="TPR-like"/>
    <property type="match status" value="2"/>
</dbReference>
<proteinExistence type="predicted"/>
<sequence length="1962" mass="224209">MSTPPGLLGLTPLFTHNNELGGLTLMPPDTVVPATDEGQQEPSKELALGQPNIVGSEKTTQDKDVSKEFEKPKTPTQLTSRQDIEASSQQEWLTLAQQLKTEERWGEAIAAYKQAVNEDRQPQTQNPSGRDSFNQEMASPESFEQLQIQAFTYGQQRQWQACIETCKQALTLQPTASLYKLLGDVLQLMGRFPEAQRSYQEALRLRPDFAEVHGNLGNLYAQERQWPRAIECFRRALQYQPQRVALHRALAGVWEQLENEVEAVRCWHRVLNLEPESGQAQDYFSLGNRWVRLGDWSMAERYYREAIARDEQLTDAWHNLAEVLAHHQNWPAAREMYEQILQREPQRVISRLGYARVLTKLEDWQGAMAEYHRLAESAPEQVLAQQRFAQTLKDQGLLEEAIALYRRGLTFAPNGFELRLGFAELLCEQEQWEDALLQAEAAIALNPQVAQAHYYAGRAQVARENWQAAIPYLQQAVTLDSQFFWSRYFWGEALLGLEDWQGAAAVLEAAMSLNPHYPGGYLALGVALLESRIDLERAKACLKRNLELQPNQPQGYFYLGKCSARQGRLDEALRLYRHSWELSQGVDCGLALAEILKQLSRWSEAIQQYRQVLLKFGESGEALFGLGQALAASKRPMEAIVEWRRAIGLGWNCPELSCCLAEAFASLERWDEAVLEWERLLELQPGNALVRRQRALALMGLGRWAESAQEWQQYWQMAPGSGEGTVLDFRPELGMYGDIPHRQELSLTGDLTVEFWLRLREWPQNWTNLVGKFVSDEQNEFCLRIKDGERGQWYYGRGTGCANPVTWMPQETIRLHQWVHIACVRKLGQSGQVYVDGVLQGEQDWGQESGVAQTEAPVHLMVSSRLHQFLDGQLSEVRVWNVARTGDEIRRGMSEKLEIEPGLVAVWSGSEDGVVVDAVGDHLGWIRQASVNGQPRPRVGVCSEQLSQIAADCAYTLAQLYSGFAQVELISSQFPQSKGQVSQPIQETEIPCHKIQVDDEEQFLEQALALVLAHPYEVVHLSQPRMPNIILGLLYKLLWDARVIVDIDNEELSRVEVSEPLDLGMLFSSGEQLPPLLDLLGQDWTCIAMGLAKAFDGFRVFDNSTSVATGGAEESLSGLVTKVLAVPGCDFLDEWVCLLQRFPAIEFVRSEFRAEGRFEQVQMNDDSNGRFSHHCLGEVLEDSGHFYEAILAEKNLVELQQPVTSCCLNLTRFLKPEKQNWDAKSSSDQVINVSSNEIFESTQSFIRPLLIFSHGDSIETLGKKLFLFQQISQKSVIHILKVSSETRDFLLSNNQYLNSLLILANCAKDIADQKDEIPGGYWKTLQIDSNSSLISLFFRSGFFWNSENFVKLIKNTQLFNKKFEPKIEVPSLKIMIEELLNGTEHIYMQKIEENVDLLIDDICSSAKRQRRLIGGILDIFILSKKQNSLRLKLQIYLEAVISEFKITTDEHIGEILLRKIDSCIYLLFELSEENSSDILAKIFKPAFDIMVSRHSPTVVLWRGLRHSFLKAIDLSQSLPTLIELAKITNTYDSIAFLAIHNAIDNRSSNAKFELPKTWGIVKNTFELPKKDLISLVRDLRRTVPTSSYISENIYKEIISELKMLDKETVDSEIILARFMLLLYSNCFDPRLLNWLTENYKEIGMSDNEKHRILAITGSDIPFINDVNENLARKGFHYKIIHPSKYSDLADYMEASLTQWTKNLHSYRPTFEEDSQALVSVILTTYNPDIRLLELSLKSIIFQSYRNLEIIIIDDCSSDNYSQMIQLLSEKMRMYNICNITYKRNKKNLGQYASRNIAIEISKGDFIAIQDDDDVSHPQRLEFQLWSMLHNSGLIATYTNHIRISENSRIMIDGNDFNEILGDAPVSLVCHKKVFDNIGFFIPTKTRGDVEFRLRMQRYYSSDSIEVIPQPLLLMRGGMNTVSSCKEYYFRSALKVWREVMKNLPIRKEKYTDFERWIPTMLQ</sequence>
<dbReference type="InterPro" id="IPR001173">
    <property type="entry name" value="Glyco_trans_2-like"/>
</dbReference>
<keyword evidence="7" id="KW-1185">Reference proteome</keyword>
<dbReference type="Gene3D" id="3.90.550.10">
    <property type="entry name" value="Spore Coat Polysaccharide Biosynthesis Protein SpsA, Chain A"/>
    <property type="match status" value="1"/>
</dbReference>
<feature type="repeat" description="TPR" evidence="3">
    <location>
        <begin position="450"/>
        <end position="483"/>
    </location>
</feature>
<evidence type="ECO:0000313" key="7">
    <source>
        <dbReference type="Proteomes" id="UP001056708"/>
    </source>
</evidence>
<organism evidence="6 7">
    <name type="scientific">Phormidium yuhuli AB48</name>
    <dbReference type="NCBI Taxonomy" id="2940671"/>
    <lineage>
        <taxon>Bacteria</taxon>
        <taxon>Bacillati</taxon>
        <taxon>Cyanobacteriota</taxon>
        <taxon>Cyanophyceae</taxon>
        <taxon>Oscillatoriophycideae</taxon>
        <taxon>Oscillatoriales</taxon>
        <taxon>Oscillatoriaceae</taxon>
        <taxon>Phormidium</taxon>
        <taxon>Phormidium yuhuli</taxon>
    </lineage>
</organism>
<dbReference type="PROSITE" id="PS50005">
    <property type="entry name" value="TPR"/>
    <property type="match status" value="5"/>
</dbReference>
<dbReference type="Pfam" id="PF13385">
    <property type="entry name" value="Laminin_G_3"/>
    <property type="match status" value="1"/>
</dbReference>
<dbReference type="Proteomes" id="UP001056708">
    <property type="component" value="Chromosome"/>
</dbReference>
<dbReference type="Pfam" id="PF13414">
    <property type="entry name" value="TPR_11"/>
    <property type="match status" value="1"/>
</dbReference>
<dbReference type="SUPFAM" id="SSF49899">
    <property type="entry name" value="Concanavalin A-like lectins/glucanases"/>
    <property type="match status" value="1"/>
</dbReference>
<dbReference type="InterPro" id="IPR019734">
    <property type="entry name" value="TPR_rpt"/>
</dbReference>
<evidence type="ECO:0000256" key="4">
    <source>
        <dbReference type="SAM" id="MobiDB-lite"/>
    </source>
</evidence>
<keyword evidence="3" id="KW-0802">TPR repeat</keyword>
<dbReference type="InterPro" id="IPR037919">
    <property type="entry name" value="OGT"/>
</dbReference>
<dbReference type="InterPro" id="IPR006558">
    <property type="entry name" value="LamG-like"/>
</dbReference>
<feature type="compositionally biased region" description="Polar residues" evidence="4">
    <location>
        <begin position="122"/>
        <end position="135"/>
    </location>
</feature>
<keyword evidence="2" id="KW-1015">Disulfide bond</keyword>
<dbReference type="Pfam" id="PF13432">
    <property type="entry name" value="TPR_16"/>
    <property type="match status" value="5"/>
</dbReference>